<keyword evidence="7 9" id="KW-0012">Acyltransferase</keyword>
<evidence type="ECO:0000256" key="6">
    <source>
        <dbReference type="ARBA" id="ARBA00023145"/>
    </source>
</evidence>
<comment type="similarity">
    <text evidence="3 9">Belongs to the gamma-glutamyltransferase family.</text>
</comment>
<sequence length="644" mass="66919">MSRSSARTTTRSRWVLGALVVGLPLSLLPATATAGATPAPTPSPAPSSSASTSRHGGGWHGHPTDLPKVPVMKGGGGAVSSVDRDASQVGIDVLRRGGNAADAAVATAAALGVTEPYSTGIGGGGFLVYYDARARRVSTIDGRETAPATFTSKSFTDPSTGKALDFTTVVNSGLSVGVPGTPALWAKALRDHGTLSLNRALAPAEQLARQGFVVDQTFADQTAANAARFSVFPETARVFLRDGKAPAVGSTFRNPDMAKAYRTLRTQGVSALYAGSMGRAVVAESRSPHTDGSSVMGGQLTMRDLRAYRALTKAPIHSSYKGFDVFGMPVPSSGGIAVAEILNLMRAYEKATGVRTSALSEADYLHRFSEASATAFADRNRWVGDVPGVPVRQLTSPAFAAERACLFDPAKAQPRPIPFGSPDGRYTSCAPGKAAQPEPYEGLSTSHLTVMDRWGSVASYTLTIEQTGGSGITVPGYGFLLNNELTDFNFTPLTPGVPDPNLPGPGKRPRSSMSPTILLHEGRPFLAVGSPGGATIITSTSQTILGYLDRRLSLVDAIRAPRLSSRNGSSEGAEPQILDGPVGAALRAKGHVLAPGAAAPAVNEIGAVTAIRYLGHGRFEAAAETTRRGGGSAMVVQPSRHQRH</sequence>
<dbReference type="EMBL" id="BAABIW010000014">
    <property type="protein sequence ID" value="GAA5026238.1"/>
    <property type="molecule type" value="Genomic_DNA"/>
</dbReference>
<dbReference type="PANTHER" id="PTHR43199">
    <property type="entry name" value="GLUTATHIONE HYDROLASE"/>
    <property type="match status" value="1"/>
</dbReference>
<dbReference type="SUPFAM" id="SSF56235">
    <property type="entry name" value="N-terminal nucleophile aminohydrolases (Ntn hydrolases)"/>
    <property type="match status" value="1"/>
</dbReference>
<evidence type="ECO:0000313" key="12">
    <source>
        <dbReference type="EMBL" id="GAA5026238.1"/>
    </source>
</evidence>
<comment type="catalytic activity">
    <reaction evidence="1 9">
        <text>an S-substituted glutathione + H2O = an S-substituted L-cysteinylglycine + L-glutamate</text>
        <dbReference type="Rhea" id="RHEA:59468"/>
        <dbReference type="ChEBI" id="CHEBI:15377"/>
        <dbReference type="ChEBI" id="CHEBI:29985"/>
        <dbReference type="ChEBI" id="CHEBI:90779"/>
        <dbReference type="ChEBI" id="CHEBI:143103"/>
        <dbReference type="EC" id="3.4.19.13"/>
    </reaction>
</comment>
<evidence type="ECO:0000256" key="8">
    <source>
        <dbReference type="ARBA" id="ARBA00047417"/>
    </source>
</evidence>
<evidence type="ECO:0000256" key="4">
    <source>
        <dbReference type="ARBA" id="ARBA00022679"/>
    </source>
</evidence>
<reference evidence="13" key="1">
    <citation type="journal article" date="2019" name="Int. J. Syst. Evol. Microbiol.">
        <title>The Global Catalogue of Microorganisms (GCM) 10K type strain sequencing project: providing services to taxonomists for standard genome sequencing and annotation.</title>
        <authorList>
            <consortium name="The Broad Institute Genomics Platform"/>
            <consortium name="The Broad Institute Genome Sequencing Center for Infectious Disease"/>
            <person name="Wu L."/>
            <person name="Ma J."/>
        </authorList>
    </citation>
    <scope>NUCLEOTIDE SEQUENCE [LARGE SCALE GENOMIC DNA]</scope>
    <source>
        <strain evidence="13">JCM 17687</strain>
    </source>
</reference>
<dbReference type="Gene3D" id="1.10.246.130">
    <property type="match status" value="1"/>
</dbReference>
<evidence type="ECO:0000256" key="2">
    <source>
        <dbReference type="ARBA" id="ARBA00001089"/>
    </source>
</evidence>
<evidence type="ECO:0000256" key="11">
    <source>
        <dbReference type="SAM" id="SignalP"/>
    </source>
</evidence>
<dbReference type="Gene3D" id="3.60.20.40">
    <property type="match status" value="1"/>
</dbReference>
<keyword evidence="4 9" id="KW-0808">Transferase</keyword>
<keyword evidence="6 9" id="KW-0865">Zymogen</keyword>
<feature type="region of interest" description="Disordered" evidence="10">
    <location>
        <begin position="624"/>
        <end position="644"/>
    </location>
</feature>
<comment type="pathway">
    <text evidence="9">Sulfur metabolism; glutathione metabolism.</text>
</comment>
<evidence type="ECO:0000256" key="1">
    <source>
        <dbReference type="ARBA" id="ARBA00001049"/>
    </source>
</evidence>
<feature type="signal peptide" evidence="11">
    <location>
        <begin position="1"/>
        <end position="34"/>
    </location>
</feature>
<comment type="catalytic activity">
    <reaction evidence="8 9">
        <text>an N-terminal (5-L-glutamyl)-[peptide] + an alpha-amino acid = 5-L-glutamyl amino acid + an N-terminal L-alpha-aminoacyl-[peptide]</text>
        <dbReference type="Rhea" id="RHEA:23904"/>
        <dbReference type="Rhea" id="RHEA-COMP:9780"/>
        <dbReference type="Rhea" id="RHEA-COMP:9795"/>
        <dbReference type="ChEBI" id="CHEBI:77644"/>
        <dbReference type="ChEBI" id="CHEBI:78597"/>
        <dbReference type="ChEBI" id="CHEBI:78599"/>
        <dbReference type="ChEBI" id="CHEBI:78608"/>
        <dbReference type="EC" id="2.3.2.2"/>
    </reaction>
</comment>
<evidence type="ECO:0000256" key="7">
    <source>
        <dbReference type="ARBA" id="ARBA00023315"/>
    </source>
</evidence>
<dbReference type="InterPro" id="IPR043137">
    <property type="entry name" value="GGT_ssub_C"/>
</dbReference>
<dbReference type="InterPro" id="IPR000101">
    <property type="entry name" value="GGT_peptidase"/>
</dbReference>
<comment type="catalytic activity">
    <reaction evidence="2 9">
        <text>glutathione + H2O = L-cysteinylglycine + L-glutamate</text>
        <dbReference type="Rhea" id="RHEA:28807"/>
        <dbReference type="ChEBI" id="CHEBI:15377"/>
        <dbReference type="ChEBI" id="CHEBI:29985"/>
        <dbReference type="ChEBI" id="CHEBI:57925"/>
        <dbReference type="ChEBI" id="CHEBI:61694"/>
        <dbReference type="EC" id="3.4.19.13"/>
    </reaction>
</comment>
<dbReference type="InterPro" id="IPR051792">
    <property type="entry name" value="GGT_bact"/>
</dbReference>
<dbReference type="InterPro" id="IPR029055">
    <property type="entry name" value="Ntn_hydrolases_N"/>
</dbReference>
<dbReference type="NCBIfam" id="TIGR00066">
    <property type="entry name" value="g_glut_trans"/>
    <property type="match status" value="1"/>
</dbReference>
<protein>
    <recommendedName>
        <fullName evidence="9">Glutathione hydrolase proenzyme</fullName>
        <ecNumber evidence="9">2.3.2.2</ecNumber>
        <ecNumber evidence="9">3.4.19.13</ecNumber>
    </recommendedName>
    <component>
        <recommendedName>
            <fullName evidence="9">Glutathione hydrolase large chain</fullName>
        </recommendedName>
    </component>
    <component>
        <recommendedName>
            <fullName evidence="9">Glutathione hydrolase small chain</fullName>
        </recommendedName>
    </component>
</protein>
<keyword evidence="11" id="KW-0732">Signal</keyword>
<organism evidence="12 13">
    <name type="scientific">Terrabacter aeriphilus</name>
    <dbReference type="NCBI Taxonomy" id="515662"/>
    <lineage>
        <taxon>Bacteria</taxon>
        <taxon>Bacillati</taxon>
        <taxon>Actinomycetota</taxon>
        <taxon>Actinomycetes</taxon>
        <taxon>Micrococcales</taxon>
        <taxon>Intrasporangiaceae</taxon>
        <taxon>Terrabacter</taxon>
    </lineage>
</organism>
<evidence type="ECO:0000313" key="13">
    <source>
        <dbReference type="Proteomes" id="UP001500427"/>
    </source>
</evidence>
<gene>
    <name evidence="12" type="primary">ggt</name>
    <name evidence="12" type="ORF">GCM10023258_19820</name>
</gene>
<dbReference type="InterPro" id="IPR043138">
    <property type="entry name" value="GGT_lsub"/>
</dbReference>
<evidence type="ECO:0000256" key="5">
    <source>
        <dbReference type="ARBA" id="ARBA00022801"/>
    </source>
</evidence>
<feature type="region of interest" description="Disordered" evidence="10">
    <location>
        <begin position="33"/>
        <end position="82"/>
    </location>
</feature>
<dbReference type="RefSeq" id="WP_425583953.1">
    <property type="nucleotide sequence ID" value="NZ_BAABIW010000014.1"/>
</dbReference>
<comment type="caution">
    <text evidence="12">The sequence shown here is derived from an EMBL/GenBank/DDBJ whole genome shotgun (WGS) entry which is preliminary data.</text>
</comment>
<accession>A0ABP9JCU8</accession>
<dbReference type="EC" id="3.4.19.13" evidence="9"/>
<dbReference type="EC" id="2.3.2.2" evidence="9"/>
<comment type="PTM">
    <text evidence="9">Cleaved by autocatalysis into a large and a small subunit.</text>
</comment>
<evidence type="ECO:0000256" key="9">
    <source>
        <dbReference type="RuleBase" id="RU368036"/>
    </source>
</evidence>
<dbReference type="PANTHER" id="PTHR43199:SF1">
    <property type="entry name" value="GLUTATHIONE HYDROLASE PROENZYME"/>
    <property type="match status" value="1"/>
</dbReference>
<evidence type="ECO:0000256" key="3">
    <source>
        <dbReference type="ARBA" id="ARBA00009381"/>
    </source>
</evidence>
<proteinExistence type="inferred from homology"/>
<dbReference type="Pfam" id="PF01019">
    <property type="entry name" value="G_glu_transpept"/>
    <property type="match status" value="1"/>
</dbReference>
<name>A0ABP9JCU8_9MICO</name>
<evidence type="ECO:0000256" key="10">
    <source>
        <dbReference type="SAM" id="MobiDB-lite"/>
    </source>
</evidence>
<keyword evidence="5 9" id="KW-0378">Hydrolase</keyword>
<comment type="subunit">
    <text evidence="9">This enzyme consists of two polypeptide chains, which are synthesized in precursor form from a single polypeptide.</text>
</comment>
<keyword evidence="13" id="KW-1185">Reference proteome</keyword>
<feature type="chain" id="PRO_5045589806" description="Glutathione hydrolase proenzyme" evidence="11">
    <location>
        <begin position="35"/>
        <end position="644"/>
    </location>
</feature>
<dbReference type="Proteomes" id="UP001500427">
    <property type="component" value="Unassembled WGS sequence"/>
</dbReference>
<dbReference type="PRINTS" id="PR01210">
    <property type="entry name" value="GGTRANSPTASE"/>
</dbReference>
<keyword evidence="9" id="KW-0317">Glutathione biosynthesis</keyword>